<evidence type="ECO:0000313" key="16">
    <source>
        <dbReference type="Proteomes" id="UP000245624"/>
    </source>
</evidence>
<reference evidence="15 16" key="1">
    <citation type="submission" date="2018-05" db="EMBL/GenBank/DDBJ databases">
        <title>Genomic analysis of Gracilibacillus dipsosauri DD1 reveals novel features of a salt-tolerant amylase.</title>
        <authorList>
            <person name="Deutch C.E."/>
            <person name="Yang S."/>
        </authorList>
    </citation>
    <scope>NUCLEOTIDE SEQUENCE [LARGE SCALE GENOMIC DNA]</scope>
    <source>
        <strain evidence="15 16">DD1</strain>
    </source>
</reference>
<dbReference type="InterPro" id="IPR019931">
    <property type="entry name" value="LPXTG_anchor"/>
</dbReference>
<dbReference type="PROSITE" id="PS50847">
    <property type="entry name" value="GRAM_POS_ANCHORING"/>
    <property type="match status" value="1"/>
</dbReference>
<feature type="compositionally biased region" description="Basic and acidic residues" evidence="11">
    <location>
        <begin position="596"/>
        <end position="638"/>
    </location>
</feature>
<evidence type="ECO:0000256" key="2">
    <source>
        <dbReference type="ARBA" id="ARBA00022512"/>
    </source>
</evidence>
<comment type="caution">
    <text evidence="15">The sequence shown here is derived from an EMBL/GenBank/DDBJ whole genome shotgun (WGS) entry which is preliminary data.</text>
</comment>
<evidence type="ECO:0000256" key="11">
    <source>
        <dbReference type="SAM" id="MobiDB-lite"/>
    </source>
</evidence>
<keyword evidence="4 13" id="KW-0732">Signal</keyword>
<dbReference type="EMBL" id="QGTD01000004">
    <property type="protein sequence ID" value="PWU69688.1"/>
    <property type="molecule type" value="Genomic_DNA"/>
</dbReference>
<keyword evidence="5" id="KW-0378">Hydrolase</keyword>
<evidence type="ECO:0000313" key="15">
    <source>
        <dbReference type="EMBL" id="PWU69688.1"/>
    </source>
</evidence>
<dbReference type="Gene3D" id="2.60.40.10">
    <property type="entry name" value="Immunoglobulins"/>
    <property type="match status" value="1"/>
</dbReference>
<dbReference type="PROSITE" id="PS00659">
    <property type="entry name" value="GLYCOSYL_HYDROL_F5"/>
    <property type="match status" value="1"/>
</dbReference>
<keyword evidence="12" id="KW-0812">Transmembrane</keyword>
<feature type="compositionally biased region" description="Acidic residues" evidence="11">
    <location>
        <begin position="577"/>
        <end position="595"/>
    </location>
</feature>
<evidence type="ECO:0000256" key="8">
    <source>
        <dbReference type="ARBA" id="ARBA00023277"/>
    </source>
</evidence>
<feature type="transmembrane region" description="Helical" evidence="12">
    <location>
        <begin position="646"/>
        <end position="665"/>
    </location>
</feature>
<evidence type="ECO:0000256" key="5">
    <source>
        <dbReference type="ARBA" id="ARBA00022801"/>
    </source>
</evidence>
<evidence type="ECO:0000256" key="4">
    <source>
        <dbReference type="ARBA" id="ARBA00022729"/>
    </source>
</evidence>
<dbReference type="InterPro" id="IPR014756">
    <property type="entry name" value="Ig_E-set"/>
</dbReference>
<dbReference type="PANTHER" id="PTHR31297:SF17">
    <property type="entry name" value="ENDOGLUCANASE"/>
    <property type="match status" value="1"/>
</dbReference>
<dbReference type="Pfam" id="PF18448">
    <property type="entry name" value="CBM46"/>
    <property type="match status" value="1"/>
</dbReference>
<evidence type="ECO:0000256" key="6">
    <source>
        <dbReference type="ARBA" id="ARBA00023001"/>
    </source>
</evidence>
<keyword evidence="2" id="KW-0134">Cell wall</keyword>
<dbReference type="Pfam" id="PF00150">
    <property type="entry name" value="Cellulase"/>
    <property type="match status" value="1"/>
</dbReference>
<feature type="compositionally biased region" description="Polar residues" evidence="11">
    <location>
        <begin position="548"/>
        <end position="558"/>
    </location>
</feature>
<accession>A0A317L460</accession>
<gene>
    <name evidence="15" type="ORF">DLJ74_01820</name>
</gene>
<keyword evidence="10" id="KW-0624">Polysaccharide degradation</keyword>
<dbReference type="NCBIfam" id="TIGR01167">
    <property type="entry name" value="LPXTG_anchor"/>
    <property type="match status" value="1"/>
</dbReference>
<feature type="compositionally biased region" description="Basic and acidic residues" evidence="11">
    <location>
        <begin position="562"/>
        <end position="576"/>
    </location>
</feature>
<dbReference type="InterPro" id="IPR017853">
    <property type="entry name" value="GH"/>
</dbReference>
<feature type="region of interest" description="Disordered" evidence="11">
    <location>
        <begin position="548"/>
        <end position="638"/>
    </location>
</feature>
<dbReference type="RefSeq" id="WP_109983110.1">
    <property type="nucleotide sequence ID" value="NZ_QGTD01000004.1"/>
</dbReference>
<feature type="chain" id="PRO_5016373814" evidence="13">
    <location>
        <begin position="26"/>
        <end position="671"/>
    </location>
</feature>
<keyword evidence="16" id="KW-1185">Reference proteome</keyword>
<dbReference type="AlphaFoldDB" id="A0A317L460"/>
<dbReference type="InterPro" id="IPR050386">
    <property type="entry name" value="Glycosyl_hydrolase_5"/>
</dbReference>
<dbReference type="InterPro" id="IPR018087">
    <property type="entry name" value="Glyco_hydro_5_CS"/>
</dbReference>
<evidence type="ECO:0000259" key="14">
    <source>
        <dbReference type="PROSITE" id="PS50847"/>
    </source>
</evidence>
<dbReference type="GO" id="GO:0005576">
    <property type="term" value="C:extracellular region"/>
    <property type="evidence" value="ECO:0007669"/>
    <property type="project" value="TreeGrafter"/>
</dbReference>
<evidence type="ECO:0000256" key="9">
    <source>
        <dbReference type="ARBA" id="ARBA00023295"/>
    </source>
</evidence>
<keyword evidence="12" id="KW-0472">Membrane</keyword>
<feature type="signal peptide" evidence="13">
    <location>
        <begin position="1"/>
        <end position="25"/>
    </location>
</feature>
<keyword evidence="7" id="KW-0572">Peptidoglycan-anchor</keyword>
<dbReference type="InterPro" id="IPR013783">
    <property type="entry name" value="Ig-like_fold"/>
</dbReference>
<dbReference type="SMR" id="A0A317L460"/>
<feature type="domain" description="Gram-positive cocci surface proteins LPxTG" evidence="14">
    <location>
        <begin position="638"/>
        <end position="671"/>
    </location>
</feature>
<dbReference type="GO" id="GO:0008422">
    <property type="term" value="F:beta-glucosidase activity"/>
    <property type="evidence" value="ECO:0007669"/>
    <property type="project" value="TreeGrafter"/>
</dbReference>
<name>A0A317L460_9BACI</name>
<dbReference type="PANTHER" id="PTHR31297">
    <property type="entry name" value="GLUCAN ENDO-1,6-BETA-GLUCOSIDASE B"/>
    <property type="match status" value="1"/>
</dbReference>
<evidence type="ECO:0000256" key="10">
    <source>
        <dbReference type="ARBA" id="ARBA00023326"/>
    </source>
</evidence>
<organism evidence="15 16">
    <name type="scientific">Gracilibacillus dipsosauri</name>
    <dbReference type="NCBI Taxonomy" id="178340"/>
    <lineage>
        <taxon>Bacteria</taxon>
        <taxon>Bacillati</taxon>
        <taxon>Bacillota</taxon>
        <taxon>Bacilli</taxon>
        <taxon>Bacillales</taxon>
        <taxon>Bacillaceae</taxon>
        <taxon>Gracilibacillus</taxon>
    </lineage>
</organism>
<evidence type="ECO:0000256" key="3">
    <source>
        <dbReference type="ARBA" id="ARBA00022525"/>
    </source>
</evidence>
<dbReference type="GO" id="GO:0009986">
    <property type="term" value="C:cell surface"/>
    <property type="evidence" value="ECO:0007669"/>
    <property type="project" value="TreeGrafter"/>
</dbReference>
<evidence type="ECO:0000256" key="13">
    <source>
        <dbReference type="SAM" id="SignalP"/>
    </source>
</evidence>
<dbReference type="Pfam" id="PF00746">
    <property type="entry name" value="Gram_pos_anchor"/>
    <property type="match status" value="1"/>
</dbReference>
<evidence type="ECO:0000256" key="12">
    <source>
        <dbReference type="SAM" id="Phobius"/>
    </source>
</evidence>
<keyword evidence="9" id="KW-0326">Glycosidase</keyword>
<evidence type="ECO:0000256" key="1">
    <source>
        <dbReference type="ARBA" id="ARBA00004168"/>
    </source>
</evidence>
<keyword evidence="8" id="KW-0119">Carbohydrate metabolism</keyword>
<dbReference type="Gene3D" id="3.20.20.80">
    <property type="entry name" value="Glycosidases"/>
    <property type="match status" value="1"/>
</dbReference>
<dbReference type="OrthoDB" id="9800955at2"/>
<dbReference type="InterPro" id="IPR005102">
    <property type="entry name" value="Carbo-bd_X2"/>
</dbReference>
<dbReference type="GO" id="GO:0030245">
    <property type="term" value="P:cellulose catabolic process"/>
    <property type="evidence" value="ECO:0007669"/>
    <property type="project" value="UniProtKB-KW"/>
</dbReference>
<dbReference type="Proteomes" id="UP000245624">
    <property type="component" value="Unassembled WGS sequence"/>
</dbReference>
<keyword evidence="6" id="KW-0136">Cellulose degradation</keyword>
<dbReference type="SUPFAM" id="SSF51445">
    <property type="entry name" value="(Trans)glycosidases"/>
    <property type="match status" value="1"/>
</dbReference>
<protein>
    <submittedName>
        <fullName evidence="15">Peptidase</fullName>
    </submittedName>
</protein>
<keyword evidence="12" id="KW-1133">Transmembrane helix</keyword>
<keyword evidence="3" id="KW-0964">Secreted</keyword>
<comment type="subcellular location">
    <subcellularLocation>
        <location evidence="1">Secreted</location>
        <location evidence="1">Cell wall</location>
        <topology evidence="1">Peptidoglycan-anchor</topology>
    </subcellularLocation>
</comment>
<dbReference type="Pfam" id="PF03442">
    <property type="entry name" value="CBM_X2"/>
    <property type="match status" value="1"/>
</dbReference>
<proteinExistence type="predicted"/>
<dbReference type="InterPro" id="IPR040946">
    <property type="entry name" value="CBM46"/>
</dbReference>
<dbReference type="SUPFAM" id="SSF81296">
    <property type="entry name" value="E set domains"/>
    <property type="match status" value="1"/>
</dbReference>
<dbReference type="InterPro" id="IPR001547">
    <property type="entry name" value="Glyco_hydro_5"/>
</dbReference>
<evidence type="ECO:0000256" key="7">
    <source>
        <dbReference type="ARBA" id="ARBA00023088"/>
    </source>
</evidence>
<sequence>MKASLLKVLLLVLFLLSTTSIMTFAEEEIDIEDYAQNMQPGWNLGNSYDAVGEDETAWGNPFVTKALIQKVAAEGFRSIRIPITFDQRMAAGPDYTIEQDFLNRIDQTINWALEEGLYVMINVHHDSWIWMENGMETDHDNTVKRYRAIWTQLADRYKNYSTKVMFESINEPRFAVEENEQQHLDELNEAFYQIVRNSGGSNDIRPLVLPTLDTGQEPEKLDGLSQFISELNDPNIIATVHYYGFWPFSVNIAGYTRFNEEVKQDIIDNFDRVYNTFAPHNIPVVIGEYGLLGFDRHTGVIQQGEKLKFFEYMLHYAQEKGFVHMLWDNGQHLGRTSLEWADPELIDMIQTSWETRSALPNENFIYLKKGEKITDKTISFEFNSHTINQILLDGELLRAAEDYTVSSDAVTFHQELLASVVDPNQTGNQATLTVDFSGGFDWDIDIINYQTPLLEDAVGTTESFQIPTAFDGDQLATMEAYYPDGSIAGPQNWTGFKEFDYTFSPNYENRTIELKQNFFQEVNDSEVQLTFHFWSGEKVDYTIVKNGTSIEGTSGQSTPAPPEKDTEKEPEPKPDPEDSNDETEKEEDVPEGIDDEDKHLERNNEENEKNEKTEDSEAPNKETQTKEQTTDFIEEQRLPDTATQQYNFLFGGIILLVLGIGLFIWRRKKII</sequence>